<organism evidence="1">
    <name type="scientific">Siphoviridae sp. ct6d71</name>
    <dbReference type="NCBI Taxonomy" id="2826298"/>
    <lineage>
        <taxon>Viruses</taxon>
        <taxon>Duplodnaviria</taxon>
        <taxon>Heunggongvirae</taxon>
        <taxon>Uroviricota</taxon>
        <taxon>Caudoviricetes</taxon>
    </lineage>
</organism>
<accession>A0A8S5R2X5</accession>
<dbReference type="EMBL" id="BK015797">
    <property type="protein sequence ID" value="DAE25441.1"/>
    <property type="molecule type" value="Genomic_DNA"/>
</dbReference>
<sequence length="72" mass="8868">MNIKTYYVLKSENGGYWTYDNYFKEYKRFLLGPMNRQKLLKFSSLEDAQKEAIKIMEQEYEMIFVETVFDNW</sequence>
<reference evidence="1" key="1">
    <citation type="journal article" date="2021" name="Proc. Natl. Acad. Sci. U.S.A.">
        <title>A Catalog of Tens of Thousands of Viruses from Human Metagenomes Reveals Hidden Associations with Chronic Diseases.</title>
        <authorList>
            <person name="Tisza M.J."/>
            <person name="Buck C.B."/>
        </authorList>
    </citation>
    <scope>NUCLEOTIDE SEQUENCE</scope>
    <source>
        <strain evidence="1">Ct6d71</strain>
    </source>
</reference>
<name>A0A8S5R2X5_9CAUD</name>
<proteinExistence type="predicted"/>
<protein>
    <submittedName>
        <fullName evidence="1">Uncharacterized protein</fullName>
    </submittedName>
</protein>
<evidence type="ECO:0000313" key="1">
    <source>
        <dbReference type="EMBL" id="DAE25441.1"/>
    </source>
</evidence>